<feature type="transmembrane region" description="Helical" evidence="19">
    <location>
        <begin position="832"/>
        <end position="854"/>
    </location>
</feature>
<dbReference type="SMART" id="SM00079">
    <property type="entry name" value="PBPe"/>
    <property type="match status" value="2"/>
</dbReference>
<dbReference type="PhylomeDB" id="T1IJ46"/>
<dbReference type="GO" id="GO:0015276">
    <property type="term" value="F:ligand-gated monoatomic ion channel activity"/>
    <property type="evidence" value="ECO:0007669"/>
    <property type="project" value="InterPro"/>
</dbReference>
<feature type="signal peptide" evidence="20">
    <location>
        <begin position="1"/>
        <end position="20"/>
    </location>
</feature>
<dbReference type="InterPro" id="IPR001828">
    <property type="entry name" value="ANF_lig-bd_rcpt"/>
</dbReference>
<feature type="domain" description="Ionotropic glutamate receptor C-terminal" evidence="21">
    <location>
        <begin position="442"/>
        <end position="807"/>
    </location>
</feature>
<evidence type="ECO:0000256" key="14">
    <source>
        <dbReference type="ARBA" id="ARBA00023303"/>
    </source>
</evidence>
<feature type="domain" description="Ionotropic glutamate receptor C-terminal" evidence="21">
    <location>
        <begin position="1293"/>
        <end position="1708"/>
    </location>
</feature>
<keyword evidence="2" id="KW-0813">Transport</keyword>
<feature type="site" description="Crucial to convey clamshell closure to channel opening" evidence="17">
    <location>
        <position position="1575"/>
    </location>
</feature>
<feature type="transmembrane region" description="Helical" evidence="19">
    <location>
        <begin position="1546"/>
        <end position="1566"/>
    </location>
</feature>
<keyword evidence="10" id="KW-0675">Receptor</keyword>
<dbReference type="InterPro" id="IPR001508">
    <property type="entry name" value="Iono_Glu_rcpt_met"/>
</dbReference>
<comment type="similarity">
    <text evidence="1">Belongs to the glutamate-gated ion channel (TC 1.A.10.1) family.</text>
</comment>
<accession>T1IJ46</accession>
<dbReference type="OMA" id="FSEEVWI"/>
<evidence type="ECO:0000256" key="7">
    <source>
        <dbReference type="ARBA" id="ARBA00023018"/>
    </source>
</evidence>
<reference evidence="23" key="2">
    <citation type="submission" date="2015-02" db="UniProtKB">
        <authorList>
            <consortium name="EnsemblMetazoa"/>
        </authorList>
    </citation>
    <scope>IDENTIFICATION</scope>
</reference>
<evidence type="ECO:0000256" key="2">
    <source>
        <dbReference type="ARBA" id="ARBA00022448"/>
    </source>
</evidence>
<dbReference type="InterPro" id="IPR015683">
    <property type="entry name" value="Ionotropic_Glu_rcpt"/>
</dbReference>
<evidence type="ECO:0000259" key="22">
    <source>
        <dbReference type="SMART" id="SM00918"/>
    </source>
</evidence>
<dbReference type="SUPFAM" id="SSF53850">
    <property type="entry name" value="Periplasmic binding protein-like II"/>
    <property type="match status" value="2"/>
</dbReference>
<evidence type="ECO:0008006" key="25">
    <source>
        <dbReference type="Google" id="ProtNLM"/>
    </source>
</evidence>
<dbReference type="FunFam" id="1.10.287.70:FF:000134">
    <property type="entry name" value="Glutamate receptor, ionotropic kainate"/>
    <property type="match status" value="1"/>
</dbReference>
<proteinExistence type="inferred from homology"/>
<evidence type="ECO:0000256" key="3">
    <source>
        <dbReference type="ARBA" id="ARBA00022475"/>
    </source>
</evidence>
<dbReference type="FunFam" id="1.10.287.70:FF:000010">
    <property type="entry name" value="Putative glutamate receptor ionotropic kainate 1"/>
    <property type="match status" value="2"/>
</dbReference>
<dbReference type="Gene3D" id="3.40.50.2300">
    <property type="match status" value="4"/>
</dbReference>
<evidence type="ECO:0000256" key="9">
    <source>
        <dbReference type="ARBA" id="ARBA00023136"/>
    </source>
</evidence>
<evidence type="ECO:0000256" key="11">
    <source>
        <dbReference type="ARBA" id="ARBA00023180"/>
    </source>
</evidence>
<dbReference type="Pfam" id="PF01094">
    <property type="entry name" value="ANF_receptor"/>
    <property type="match status" value="2"/>
</dbReference>
<evidence type="ECO:0000256" key="18">
    <source>
        <dbReference type="PIRSR" id="PIRSR601508-3"/>
    </source>
</evidence>
<keyword evidence="3" id="KW-1003">Cell membrane</keyword>
<dbReference type="Pfam" id="PF10613">
    <property type="entry name" value="Lig_chan-Glu_bd"/>
    <property type="match status" value="2"/>
</dbReference>
<feature type="transmembrane region" description="Helical" evidence="19">
    <location>
        <begin position="1424"/>
        <end position="1443"/>
    </location>
</feature>
<keyword evidence="5 20" id="KW-0732">Signal</keyword>
<dbReference type="Pfam" id="PF00060">
    <property type="entry name" value="Lig_chan"/>
    <property type="match status" value="2"/>
</dbReference>
<dbReference type="Gene3D" id="3.40.190.10">
    <property type="entry name" value="Periplasmic binding protein-like II"/>
    <property type="match status" value="4"/>
</dbReference>
<feature type="transmembrane region" description="Helical" evidence="19">
    <location>
        <begin position="645"/>
        <end position="665"/>
    </location>
</feature>
<dbReference type="InterPro" id="IPR001320">
    <property type="entry name" value="Iontro_rcpt_C"/>
</dbReference>
<dbReference type="SUPFAM" id="SSF53822">
    <property type="entry name" value="Periplasmic binding protein-like I"/>
    <property type="match status" value="2"/>
</dbReference>
<evidence type="ECO:0000256" key="6">
    <source>
        <dbReference type="ARBA" id="ARBA00022989"/>
    </source>
</evidence>
<keyword evidence="6 19" id="KW-1133">Transmembrane helix</keyword>
<dbReference type="Proteomes" id="UP000014500">
    <property type="component" value="Unassembled WGS sequence"/>
</dbReference>
<dbReference type="SMART" id="SM00918">
    <property type="entry name" value="Lig_chan-Glu_bd"/>
    <property type="match status" value="2"/>
</dbReference>
<evidence type="ECO:0000259" key="21">
    <source>
        <dbReference type="SMART" id="SM00079"/>
    </source>
</evidence>
<dbReference type="FunFam" id="3.40.190.10:FF:000060">
    <property type="entry name" value="Glutamate receptor ionotropic, kainate 1"/>
    <property type="match status" value="1"/>
</dbReference>
<evidence type="ECO:0000256" key="4">
    <source>
        <dbReference type="ARBA" id="ARBA00022692"/>
    </source>
</evidence>
<evidence type="ECO:0000256" key="8">
    <source>
        <dbReference type="ARBA" id="ARBA00023065"/>
    </source>
</evidence>
<keyword evidence="12" id="KW-0628">Postsynaptic cell membrane</keyword>
<evidence type="ECO:0000256" key="13">
    <source>
        <dbReference type="ARBA" id="ARBA00023286"/>
    </source>
</evidence>
<evidence type="ECO:0000313" key="24">
    <source>
        <dbReference type="Proteomes" id="UP000014500"/>
    </source>
</evidence>
<protein>
    <recommendedName>
        <fullName evidence="25">Glutamate receptor ionotropic, kainate 2</fullName>
    </recommendedName>
</protein>
<keyword evidence="9 19" id="KW-0472">Membrane</keyword>
<dbReference type="InterPro" id="IPR019594">
    <property type="entry name" value="Glu/Gly-bd"/>
</dbReference>
<feature type="disulfide bond" evidence="18">
    <location>
        <begin position="961"/>
        <end position="1208"/>
    </location>
</feature>
<dbReference type="GO" id="GO:0045211">
    <property type="term" value="C:postsynaptic membrane"/>
    <property type="evidence" value="ECO:0007669"/>
    <property type="project" value="UniProtKB-SubCell"/>
</dbReference>
<keyword evidence="11" id="KW-0325">Glycoprotein</keyword>
<evidence type="ECO:0000256" key="5">
    <source>
        <dbReference type="ARBA" id="ARBA00022729"/>
    </source>
</evidence>
<feature type="domain" description="Ionotropic glutamate receptor L-glutamate and glycine-binding" evidence="22">
    <location>
        <begin position="1305"/>
        <end position="1368"/>
    </location>
</feature>
<reference evidence="24" key="1">
    <citation type="submission" date="2011-05" db="EMBL/GenBank/DDBJ databases">
        <authorList>
            <person name="Richards S.R."/>
            <person name="Qu J."/>
            <person name="Jiang H."/>
            <person name="Jhangiani S.N."/>
            <person name="Agravi P."/>
            <person name="Goodspeed R."/>
            <person name="Gross S."/>
            <person name="Mandapat C."/>
            <person name="Jackson L."/>
            <person name="Mathew T."/>
            <person name="Pu L."/>
            <person name="Thornton R."/>
            <person name="Saada N."/>
            <person name="Wilczek-Boney K.B."/>
            <person name="Lee S."/>
            <person name="Kovar C."/>
            <person name="Wu Y."/>
            <person name="Scherer S.E."/>
            <person name="Worley K.C."/>
            <person name="Muzny D.M."/>
            <person name="Gibbs R."/>
        </authorList>
    </citation>
    <scope>NUCLEOTIDE SEQUENCE</scope>
    <source>
        <strain evidence="24">Brora</strain>
    </source>
</reference>
<evidence type="ECO:0000256" key="1">
    <source>
        <dbReference type="ARBA" id="ARBA00008685"/>
    </source>
</evidence>
<dbReference type="HOGENOM" id="CLU_237661_0_0_1"/>
<feature type="chain" id="PRO_5004578563" description="Glutamate receptor ionotropic, kainate 2" evidence="20">
    <location>
        <begin position="21"/>
        <end position="1819"/>
    </location>
</feature>
<keyword evidence="4 19" id="KW-0812">Transmembrane</keyword>
<evidence type="ECO:0000256" key="15">
    <source>
        <dbReference type="ARBA" id="ARBA00034104"/>
    </source>
</evidence>
<feature type="binding site" evidence="16">
    <location>
        <position position="1379"/>
    </location>
    <ligand>
        <name>L-glutamate</name>
        <dbReference type="ChEBI" id="CHEBI:29985"/>
    </ligand>
</feature>
<keyword evidence="8" id="KW-0406">Ion transport</keyword>
<feature type="binding site" evidence="16">
    <location>
        <position position="1597"/>
    </location>
    <ligand>
        <name>L-glutamate</name>
        <dbReference type="ChEBI" id="CHEBI:29985"/>
    </ligand>
</feature>
<evidence type="ECO:0000256" key="10">
    <source>
        <dbReference type="ARBA" id="ARBA00023170"/>
    </source>
</evidence>
<dbReference type="FunFam" id="3.40.190.10:FF:000024">
    <property type="entry name" value="Glutamate receptor, ionotropic, delta 1"/>
    <property type="match status" value="1"/>
</dbReference>
<dbReference type="EnsemblMetazoa" id="SMAR000902-RA">
    <property type="protein sequence ID" value="SMAR000902-PA"/>
    <property type="gene ID" value="SMAR000902"/>
</dbReference>
<evidence type="ECO:0000256" key="20">
    <source>
        <dbReference type="SAM" id="SignalP"/>
    </source>
</evidence>
<feature type="binding site" evidence="16">
    <location>
        <position position="1384"/>
    </location>
    <ligand>
        <name>L-glutamate</name>
        <dbReference type="ChEBI" id="CHEBI:29985"/>
    </ligand>
</feature>
<feature type="transmembrane region" description="Helical" evidence="19">
    <location>
        <begin position="1732"/>
        <end position="1756"/>
    </location>
</feature>
<keyword evidence="18" id="KW-1015">Disulfide bond</keyword>
<dbReference type="PANTHER" id="PTHR18966">
    <property type="entry name" value="IONOTROPIC GLUTAMATE RECEPTOR"/>
    <property type="match status" value="1"/>
</dbReference>
<keyword evidence="7" id="KW-0770">Synapse</keyword>
<keyword evidence="14" id="KW-0407">Ion channel</keyword>
<dbReference type="FunFam" id="3.40.190.10:FF:000061">
    <property type="entry name" value="Glutamate receptor, ionotropic kainate"/>
    <property type="match status" value="1"/>
</dbReference>
<dbReference type="FunFam" id="3.40.190.10:FF:000178">
    <property type="entry name" value="Glutamate receptor subunit"/>
    <property type="match status" value="1"/>
</dbReference>
<dbReference type="CDD" id="cd06382">
    <property type="entry name" value="PBP1_iGluR_Kainate"/>
    <property type="match status" value="1"/>
</dbReference>
<evidence type="ECO:0000256" key="19">
    <source>
        <dbReference type="SAM" id="Phobius"/>
    </source>
</evidence>
<keyword evidence="24" id="KW-1185">Reference proteome</keyword>
<dbReference type="GO" id="GO:0038023">
    <property type="term" value="F:signaling receptor activity"/>
    <property type="evidence" value="ECO:0007669"/>
    <property type="project" value="InterPro"/>
</dbReference>
<name>T1IJ46_STRMM</name>
<feature type="transmembrane region" description="Helical" evidence="19">
    <location>
        <begin position="531"/>
        <end position="548"/>
    </location>
</feature>
<dbReference type="Gene3D" id="1.10.287.70">
    <property type="match status" value="3"/>
</dbReference>
<evidence type="ECO:0000256" key="12">
    <source>
        <dbReference type="ARBA" id="ARBA00023257"/>
    </source>
</evidence>
<dbReference type="PRINTS" id="PR00177">
    <property type="entry name" value="NMDARECEPTOR"/>
</dbReference>
<feature type="site" description="Interaction with the cone snail toxin Con-ikot-ikot" evidence="17">
    <location>
        <position position="1602"/>
    </location>
</feature>
<evidence type="ECO:0000313" key="23">
    <source>
        <dbReference type="EnsemblMetazoa" id="SMAR000902-PA"/>
    </source>
</evidence>
<feature type="site" description="Interaction with the cone snail toxin Con-ikot-ikot" evidence="17">
    <location>
        <position position="1691"/>
    </location>
</feature>
<evidence type="ECO:0000256" key="17">
    <source>
        <dbReference type="PIRSR" id="PIRSR601508-2"/>
    </source>
</evidence>
<dbReference type="eggNOG" id="KOG1052">
    <property type="taxonomic scope" value="Eukaryota"/>
</dbReference>
<dbReference type="InterPro" id="IPR028082">
    <property type="entry name" value="Peripla_BP_I"/>
</dbReference>
<feature type="transmembrane region" description="Helical" evidence="19">
    <location>
        <begin position="569"/>
        <end position="588"/>
    </location>
</feature>
<sequence>MMNSLVTGVWIISLLTYSLGYTAKEKHFTIGAIFEDDDVENMEAALRHAVERSNIEPWFRPRTRLLWESASVVRDDCFSAYKRACHLLKNGISAILGPTSRESAWQVQSTCSALQIPHIGIHEDFRHYKHESGVNIYPAPTAMAQAVAALIDSWEWFESFTILYENEEGLIRIQELMKLQHKFFQLYRLEHGEDPKPLLKKIMKSGTVRLVIDAELDTITAVFNCLESLGMLTEYYEYVIINYDFHLLDLSQFRQPVINITGFQIIDPTIENYRDILNLWRHRSNNKDILTLDLDTPEQIITTKLALVYDAILLYASAVTMFEVKDLNKNPVNCDFYGAPSRANWKFLNGIRQLNVTGLTGPIFFNKDGIRSSLNIHVIKNIATGLIRVPDQLKLIFLLFNALSDLYIKQMNTWNAESGLFPALDPNELRKILEATIVQDRKLIVTSFLNPPLLMKKKNGNGETEYEGYVVDLLNEMEKLYPKLNFTVRPVLDGKYGDNTTGKWNGMVGELIQRKADLAIADLAITRQRQAAVDFTIPFMHLGIGILYKKSPKMELALFSFLNPFSEDVWIFMATAVLGVSLVLFFLSRVSPYEWDNPHPCDSDPEELENQFNLMNSMWFVIGSLMQQGCDFLPKAVSTRTVASVWWFFNLIIVATYTATLAAFLTAGRTTADITTAASLPAQTKVKYGCVRGGATFNFFYNSKNPIYRAMILNMESADPSVYVNNNDEGIQRVLLGDYAFFMENVFIQYQVERKCNLVSVGSPLDSKGYGIALPKGSPYFRIMNQAVLKLQDKAILTILYKRWWQEKGLENPCPPEEIPTDKLDIGSVGGIFILVTGGTVFACLVGVLEFMWFTHKDVREKKPPMWKAIFTELKFAIWGDNTKPIDKASLGSESGLAMTSYSSAIFGALFDSGDESLQSSFRHAIERLNLERWFRPHTRFAWQSASVMADDSFSAAKKLCNLLKSGVHALIGPQSAKTSYHVQSMCNALKIPHVEIREDPRAHKYDSSVNVFPHPISLARAVSSTIQEWEWFKSFTLIYENNDGLTRMQELLKLKGYKLRVMQLQQGQDCRPLLKVIKHSAETRIIVDATVNTIANLLQQAKKLGMMSEYYEYVLINLDMHTIDLREYRNPVVNITGFQIIDTTLKQFHDILEKFKISNTAHVKDVNNPEQNIKTETALLYDSVLLYAFAISNLDRSRELDLRPISCDKFDTPSIQGRRIIDVLKPLNISGLTGPIHFNKDGMRTEYNVHVIKNTQTGLKKISTWNPNMGIYPVISQHELQLETEASLTQKTLIVSSILASNRPLFMLKSDASELQGNDRYEGYVIDLMDEICKVTNLTYKIRPVGDGRYGDNRSGKWNGMIGELMQRKADVVVADLTITQSRQEAVDFTIPFMNLGISILYRKDKKKPVNLFSFLNPFSEEVWIYMATAYLGISVILFFLARISPAEWCNPHPCTPEPDVLENGIDLLDSLWFAHGSLMQQGSDILPKFSTYEWSNPHPCRPNPEVLENTFNLMNSMWFTIGSLMQQGSDLAPKAVSTRLVAGVWWFFTLIMISSYTANLAAFLTSDRLTSPITNAEDLSKQSKIKYGCLVGGATMGFFKNSKNPIYAKMWRIMESADPSVFVQNNDEGIGRVEKGEYAFLMENTIIEYRTVRNCDLIQVGSLLDNKGYGVATPKGSPYRAIMNNAVLKLQDKAILVNLRKRWWQEKGEEVHCVTDDDPMSSMKLGLANVGGVFVLLTAGMGLACVVGILEFVWNTRKTIREEKVSICTEMAKELKFVMTCSDSTKPIVKSVSEPENGLSMPLTGYSSAVFGRDPYS</sequence>
<keyword evidence="13" id="KW-1071">Ligand-gated ion channel</keyword>
<feature type="binding site" evidence="16">
    <location>
        <position position="1645"/>
    </location>
    <ligand>
        <name>L-glutamate</name>
        <dbReference type="ChEBI" id="CHEBI:29985"/>
    </ligand>
</feature>
<organism evidence="23 24">
    <name type="scientific">Strigamia maritima</name>
    <name type="common">European centipede</name>
    <name type="synonym">Geophilus maritimus</name>
    <dbReference type="NCBI Taxonomy" id="126957"/>
    <lineage>
        <taxon>Eukaryota</taxon>
        <taxon>Metazoa</taxon>
        <taxon>Ecdysozoa</taxon>
        <taxon>Arthropoda</taxon>
        <taxon>Myriapoda</taxon>
        <taxon>Chilopoda</taxon>
        <taxon>Pleurostigmophora</taxon>
        <taxon>Geophilomorpha</taxon>
        <taxon>Linotaeniidae</taxon>
        <taxon>Strigamia</taxon>
    </lineage>
</organism>
<comment type="subcellular location">
    <subcellularLocation>
        <location evidence="15">Postsynaptic cell membrane</location>
        <topology evidence="15">Multi-pass membrane protein</topology>
    </subcellularLocation>
</comment>
<dbReference type="STRING" id="126957.T1IJ46"/>
<evidence type="ECO:0000256" key="16">
    <source>
        <dbReference type="PIRSR" id="PIRSR601508-1"/>
    </source>
</evidence>
<feature type="domain" description="Ionotropic glutamate receptor L-glutamate and glycine-binding" evidence="22">
    <location>
        <begin position="452"/>
        <end position="513"/>
    </location>
</feature>
<dbReference type="EMBL" id="JH430223">
    <property type="status" value="NOT_ANNOTATED_CDS"/>
    <property type="molecule type" value="Genomic_DNA"/>
</dbReference>
<feature type="disulfide bond" evidence="18">
    <location>
        <begin position="1657"/>
        <end position="1715"/>
    </location>
</feature>